<evidence type="ECO:0000256" key="1">
    <source>
        <dbReference type="SAM" id="Phobius"/>
    </source>
</evidence>
<dbReference type="AlphaFoldDB" id="A0AAV7J582"/>
<keyword evidence="1" id="KW-0472">Membrane</keyword>
<comment type="caution">
    <text evidence="2">The sequence shown here is derived from an EMBL/GenBank/DDBJ whole genome shotgun (WGS) entry which is preliminary data.</text>
</comment>
<keyword evidence="1" id="KW-0812">Transmembrane</keyword>
<sequence length="411" mass="48142">MDNGKPKERILPPNNVIKTLMKVSQLHSSSSSLSSQSNYSSCVNNEDISYQKLQHISRKLPIKNFKKLSRVNEKKLSVARKKLHEKLLQLEWNNYIQWRILLTFSLGLWILLCITDKILLRSSALAKEGKITRVPPSNPETINFNLSNENKFSKWFSAFYSSISHAASFVSNSTDTYIFALFIGIFIGMEKKLKKKWKNTRENWTQYCDDSKFNLNDSNGNELSIKLLDKQCQQVKKNYNSDGKFSIKNLEFKQLIIDPDLYWQLKILDNSSEIKYIKNTDNYLKQVEVMNQVKEVDTSIYHLNKFDEKKICYCDKESFVETYDLEISNFINYEKKPVTLDKSTDTKLDRPSRIKYKKKSILRLKNISRRPSKNKLKNDRLNNKFISSSPAFKKFLLKLNDTNPFDPILNL</sequence>
<organism evidence="2 3">
    <name type="scientific">Cotesia glomerata</name>
    <name type="common">Lepidopteran parasitic wasp</name>
    <name type="synonym">Apanteles glomeratus</name>
    <dbReference type="NCBI Taxonomy" id="32391"/>
    <lineage>
        <taxon>Eukaryota</taxon>
        <taxon>Metazoa</taxon>
        <taxon>Ecdysozoa</taxon>
        <taxon>Arthropoda</taxon>
        <taxon>Hexapoda</taxon>
        <taxon>Insecta</taxon>
        <taxon>Pterygota</taxon>
        <taxon>Neoptera</taxon>
        <taxon>Endopterygota</taxon>
        <taxon>Hymenoptera</taxon>
        <taxon>Apocrita</taxon>
        <taxon>Ichneumonoidea</taxon>
        <taxon>Braconidae</taxon>
        <taxon>Microgastrinae</taxon>
        <taxon>Cotesia</taxon>
    </lineage>
</organism>
<accession>A0AAV7J582</accession>
<feature type="transmembrane region" description="Helical" evidence="1">
    <location>
        <begin position="169"/>
        <end position="189"/>
    </location>
</feature>
<evidence type="ECO:0000313" key="2">
    <source>
        <dbReference type="EMBL" id="KAH0567359.1"/>
    </source>
</evidence>
<keyword evidence="3" id="KW-1185">Reference proteome</keyword>
<keyword evidence="1" id="KW-1133">Transmembrane helix</keyword>
<gene>
    <name evidence="2" type="ORF">KQX54_008731</name>
</gene>
<proteinExistence type="predicted"/>
<name>A0AAV7J582_COTGL</name>
<evidence type="ECO:0000313" key="3">
    <source>
        <dbReference type="Proteomes" id="UP000826195"/>
    </source>
</evidence>
<protein>
    <submittedName>
        <fullName evidence="2">Uncharacterized protein</fullName>
    </submittedName>
</protein>
<dbReference type="Proteomes" id="UP000826195">
    <property type="component" value="Unassembled WGS sequence"/>
</dbReference>
<reference evidence="2 3" key="1">
    <citation type="journal article" date="2021" name="J. Hered.">
        <title>A chromosome-level genome assembly of the parasitoid wasp, Cotesia glomerata (Hymenoptera: Braconidae).</title>
        <authorList>
            <person name="Pinto B.J."/>
            <person name="Weis J.J."/>
            <person name="Gamble T."/>
            <person name="Ode P.J."/>
            <person name="Paul R."/>
            <person name="Zaspel J.M."/>
        </authorList>
    </citation>
    <scope>NUCLEOTIDE SEQUENCE [LARGE SCALE GENOMIC DNA]</scope>
    <source>
        <strain evidence="2">CgM1</strain>
    </source>
</reference>
<feature type="transmembrane region" description="Helical" evidence="1">
    <location>
        <begin position="100"/>
        <end position="120"/>
    </location>
</feature>
<dbReference type="EMBL" id="JAHXZJ010000001">
    <property type="protein sequence ID" value="KAH0567359.1"/>
    <property type="molecule type" value="Genomic_DNA"/>
</dbReference>